<keyword evidence="6" id="KW-1185">Reference proteome</keyword>
<feature type="compositionally biased region" description="Low complexity" evidence="1">
    <location>
        <begin position="438"/>
        <end position="447"/>
    </location>
</feature>
<protein>
    <submittedName>
        <fullName evidence="5">Choice-of-anchor I family protein</fullName>
    </submittedName>
</protein>
<feature type="domain" description="Choice-of-anchor I" evidence="4">
    <location>
        <begin position="59"/>
        <end position="555"/>
    </location>
</feature>
<evidence type="ECO:0000313" key="5">
    <source>
        <dbReference type="EMBL" id="MCV9885978.1"/>
    </source>
</evidence>
<gene>
    <name evidence="5" type="ORF">OIH86_09935</name>
</gene>
<keyword evidence="2" id="KW-0812">Transmembrane</keyword>
<feature type="region of interest" description="Disordered" evidence="1">
    <location>
        <begin position="561"/>
        <end position="651"/>
    </location>
</feature>
<evidence type="ECO:0000259" key="4">
    <source>
        <dbReference type="Pfam" id="PF22494"/>
    </source>
</evidence>
<reference evidence="5 6" key="1">
    <citation type="submission" date="2022-10" db="EMBL/GenBank/DDBJ databases">
        <title>Draft genome assembly of moderately radiation resistant bacterium Metabacillus halosaccharovorans.</title>
        <authorList>
            <person name="Pal S."/>
            <person name="Gopinathan A."/>
        </authorList>
    </citation>
    <scope>NUCLEOTIDE SEQUENCE [LARGE SCALE GENOMIC DNA]</scope>
    <source>
        <strain evidence="5 6">VITHBRA001</strain>
    </source>
</reference>
<proteinExistence type="predicted"/>
<evidence type="ECO:0000256" key="2">
    <source>
        <dbReference type="SAM" id="Phobius"/>
    </source>
</evidence>
<dbReference type="NCBIfam" id="NF038117">
    <property type="entry name" value="choice_anch_I"/>
    <property type="match status" value="1"/>
</dbReference>
<feature type="chain" id="PRO_5045878652" evidence="3">
    <location>
        <begin position="29"/>
        <end position="684"/>
    </location>
</feature>
<dbReference type="Gene3D" id="2.130.10.10">
    <property type="entry name" value="YVTN repeat-like/Quinoprotein amine dehydrogenase"/>
    <property type="match status" value="1"/>
</dbReference>
<keyword evidence="2" id="KW-1133">Transmembrane helix</keyword>
<dbReference type="InterPro" id="IPR052956">
    <property type="entry name" value="Mesenchyme-surface_protein"/>
</dbReference>
<dbReference type="NCBIfam" id="TIGR01167">
    <property type="entry name" value="LPXTG_anchor"/>
    <property type="match status" value="1"/>
</dbReference>
<sequence>MNFQHFMSKTIFAAASCVLLLSPGQTSAANHVMKFDGEHGQGVHVQLLGRYFSGAGISEGGTEIVAYDSISKHAFSVNGSAKAVEIIDLNVLKDSQEIPRLKQINLKDLGVAASDVTSVAIHPKGKYIAVSAPAANKVDPGFVVFLSTEGDYLSHVTVGALPDMLTFTPDGSFVLVANEGEPSNDYQINPEGSVSMIDVSNGVEGITNDVVTTIQFEENVIEQGVRKVSETSTYAQDLEPEYIVVDEESKYAFVALQENNAMAKLDLQAKRFVLVKSLGYKDFSIGKNKLDASNEDNEINITNWPVLSMYQPDGMASYKVNGQTYILSANEGDAQDYDGFSEEERVADLKEFYELNADLYEGYNQEQLNQLIENGLFTEEQVGRLNTTISAPKNDSGKYEAIYGYGSRSFSIWNANSLDLTYDSGSDFEEITKQVYGEDNFNSNNDENNFDSRSDDKGPEPETVTIGHVQGKNYAFIGLERVGGIMVYDIDNPEKPEFNRYFSSRIFNGEEKVTVANGDTAPEGLTFIPADESPTGQNILLAAHEVSGTIAAYQIGIEVTEEESENPNEPVDEEQPETEVPDENQQPTPDENPLEQSDGEKIDNNDHQEQEATEDKEEVRQNDQVLSEQQKVTKAIDETEKSESENGYFLPNTATNNFTILLLGIVSVIVGIGLVVKKRFMVKE</sequence>
<dbReference type="SUPFAM" id="SSF50969">
    <property type="entry name" value="YVTN repeat-like/Quinoprotein amine dehydrogenase"/>
    <property type="match status" value="1"/>
</dbReference>
<keyword evidence="2" id="KW-0472">Membrane</keyword>
<dbReference type="Proteomes" id="UP001526147">
    <property type="component" value="Unassembled WGS sequence"/>
</dbReference>
<dbReference type="RefSeq" id="WP_264142660.1">
    <property type="nucleotide sequence ID" value="NZ_JAOYEY010000035.1"/>
</dbReference>
<dbReference type="InterPro" id="IPR055188">
    <property type="entry name" value="Choice_anch_I"/>
</dbReference>
<feature type="compositionally biased region" description="Basic and acidic residues" evidence="1">
    <location>
        <begin position="634"/>
        <end position="644"/>
    </location>
</feature>
<feature type="compositionally biased region" description="Basic and acidic residues" evidence="1">
    <location>
        <begin position="598"/>
        <end position="610"/>
    </location>
</feature>
<dbReference type="Pfam" id="PF22494">
    <property type="entry name" value="choice_anch_I"/>
    <property type="match status" value="1"/>
</dbReference>
<keyword evidence="3" id="KW-0732">Signal</keyword>
<feature type="compositionally biased region" description="Basic and acidic residues" evidence="1">
    <location>
        <begin position="450"/>
        <end position="460"/>
    </location>
</feature>
<dbReference type="PANTHER" id="PTHR46928">
    <property type="entry name" value="MESENCHYME-SPECIFIC CELL SURFACE GLYCOPROTEIN"/>
    <property type="match status" value="1"/>
</dbReference>
<feature type="compositionally biased region" description="Acidic residues" evidence="1">
    <location>
        <begin position="561"/>
        <end position="582"/>
    </location>
</feature>
<evidence type="ECO:0000256" key="1">
    <source>
        <dbReference type="SAM" id="MobiDB-lite"/>
    </source>
</evidence>
<dbReference type="InterPro" id="IPR015943">
    <property type="entry name" value="WD40/YVTN_repeat-like_dom_sf"/>
</dbReference>
<feature type="signal peptide" evidence="3">
    <location>
        <begin position="1"/>
        <end position="28"/>
    </location>
</feature>
<dbReference type="InterPro" id="IPR011044">
    <property type="entry name" value="Quino_amine_DH_bsu"/>
</dbReference>
<organism evidence="5 6">
    <name type="scientific">Metabacillus halosaccharovorans</name>
    <dbReference type="NCBI Taxonomy" id="930124"/>
    <lineage>
        <taxon>Bacteria</taxon>
        <taxon>Bacillati</taxon>
        <taxon>Bacillota</taxon>
        <taxon>Bacilli</taxon>
        <taxon>Bacillales</taxon>
        <taxon>Bacillaceae</taxon>
        <taxon>Metabacillus</taxon>
    </lineage>
</organism>
<feature type="region of interest" description="Disordered" evidence="1">
    <location>
        <begin position="437"/>
        <end position="461"/>
    </location>
</feature>
<dbReference type="PANTHER" id="PTHR46928:SF1">
    <property type="entry name" value="MESENCHYME-SPECIFIC CELL SURFACE GLYCOPROTEIN"/>
    <property type="match status" value="1"/>
</dbReference>
<feature type="transmembrane region" description="Helical" evidence="2">
    <location>
        <begin position="658"/>
        <end position="676"/>
    </location>
</feature>
<dbReference type="EMBL" id="JAOYEY010000035">
    <property type="protein sequence ID" value="MCV9885978.1"/>
    <property type="molecule type" value="Genomic_DNA"/>
</dbReference>
<name>A0ABT3DG02_9BACI</name>
<accession>A0ABT3DG02</accession>
<feature type="compositionally biased region" description="Polar residues" evidence="1">
    <location>
        <begin position="622"/>
        <end position="632"/>
    </location>
</feature>
<comment type="caution">
    <text evidence="5">The sequence shown here is derived from an EMBL/GenBank/DDBJ whole genome shotgun (WGS) entry which is preliminary data.</text>
</comment>
<evidence type="ECO:0000313" key="6">
    <source>
        <dbReference type="Proteomes" id="UP001526147"/>
    </source>
</evidence>
<evidence type="ECO:0000256" key="3">
    <source>
        <dbReference type="SAM" id="SignalP"/>
    </source>
</evidence>